<dbReference type="AlphaFoldDB" id="A0A7C9KV58"/>
<dbReference type="PROSITE" id="PS00166">
    <property type="entry name" value="ENOYL_COA_HYDRATASE"/>
    <property type="match status" value="1"/>
</dbReference>
<dbReference type="Gene3D" id="1.10.12.10">
    <property type="entry name" value="Lyase 2-enoyl-coa Hydratase, Chain A, domain 2"/>
    <property type="match status" value="1"/>
</dbReference>
<evidence type="ECO:0000256" key="1">
    <source>
        <dbReference type="ARBA" id="ARBA00005254"/>
    </source>
</evidence>
<dbReference type="GO" id="GO:0008300">
    <property type="term" value="P:isoprenoid catabolic process"/>
    <property type="evidence" value="ECO:0007669"/>
    <property type="project" value="TreeGrafter"/>
</dbReference>
<keyword evidence="4" id="KW-1185">Reference proteome</keyword>
<name>A0A7C9KV58_9SPHN</name>
<dbReference type="InterPro" id="IPR014748">
    <property type="entry name" value="Enoyl-CoA_hydra_C"/>
</dbReference>
<organism evidence="3 4">
    <name type="scientific">Sandarakinorhabdus fusca</name>
    <dbReference type="NCBI Taxonomy" id="1439888"/>
    <lineage>
        <taxon>Bacteria</taxon>
        <taxon>Pseudomonadati</taxon>
        <taxon>Pseudomonadota</taxon>
        <taxon>Alphaproteobacteria</taxon>
        <taxon>Sphingomonadales</taxon>
        <taxon>Sphingosinicellaceae</taxon>
        <taxon>Sandarakinorhabdus</taxon>
    </lineage>
</organism>
<dbReference type="Gene3D" id="3.90.226.10">
    <property type="entry name" value="2-enoyl-CoA Hydratase, Chain A, domain 1"/>
    <property type="match status" value="1"/>
</dbReference>
<protein>
    <submittedName>
        <fullName evidence="3">Enoyl-CoA hydratase/isomerase family protein</fullName>
    </submittedName>
</protein>
<dbReference type="PANTHER" id="PTHR42964">
    <property type="entry name" value="ENOYL-COA HYDRATASE"/>
    <property type="match status" value="1"/>
</dbReference>
<dbReference type="CDD" id="cd06558">
    <property type="entry name" value="crotonase-like"/>
    <property type="match status" value="1"/>
</dbReference>
<accession>A0A7C9KV58</accession>
<dbReference type="InterPro" id="IPR001753">
    <property type="entry name" value="Enoyl-CoA_hydra/iso"/>
</dbReference>
<reference evidence="3 4" key="1">
    <citation type="submission" date="2019-09" db="EMBL/GenBank/DDBJ databases">
        <title>Polymorphobacter sp. isolated from a lake in China.</title>
        <authorList>
            <person name="Liu Z."/>
        </authorList>
    </citation>
    <scope>NUCLEOTIDE SEQUENCE [LARGE SCALE GENOMIC DNA]</scope>
    <source>
        <strain evidence="3 4">D40P</strain>
    </source>
</reference>
<dbReference type="GO" id="GO:0016853">
    <property type="term" value="F:isomerase activity"/>
    <property type="evidence" value="ECO:0007669"/>
    <property type="project" value="UniProtKB-KW"/>
</dbReference>
<dbReference type="OrthoDB" id="9810797at2"/>
<proteinExistence type="inferred from homology"/>
<dbReference type="InterPro" id="IPR029045">
    <property type="entry name" value="ClpP/crotonase-like_dom_sf"/>
</dbReference>
<dbReference type="SUPFAM" id="SSF52096">
    <property type="entry name" value="ClpP/crotonase"/>
    <property type="match status" value="1"/>
</dbReference>
<dbReference type="Proteomes" id="UP000481327">
    <property type="component" value="Unassembled WGS sequence"/>
</dbReference>
<dbReference type="EMBL" id="WIOL01000001">
    <property type="protein sequence ID" value="MQT16005.1"/>
    <property type="molecule type" value="Genomic_DNA"/>
</dbReference>
<dbReference type="PANTHER" id="PTHR42964:SF1">
    <property type="entry name" value="POLYKETIDE BIOSYNTHESIS ENOYL-COA HYDRATASE PKSH-RELATED"/>
    <property type="match status" value="1"/>
</dbReference>
<evidence type="ECO:0000256" key="2">
    <source>
        <dbReference type="RuleBase" id="RU003707"/>
    </source>
</evidence>
<sequence length="257" mass="26889">MTSHLRLDINGPVARLVLDRPARRNAMNLAMWEALPGLVDQAMADPAVRLLQVESAHAGMFCAGADIEEFVAASADPAWRARHQAAIRGTQLALARAPKPSVAIVDGDAAGGGCGIAMACDVRLASPRARFGVTPAKLGLVYPLHDTRLLTDLVGVAQARRLLFTAMMIDAAEAAQIGLVQVVADDLVAEAADFAAQIVAQSAHSQLASKAMVQRIIEGAYDDDAASAAVFDAALAGPAFAEGSAAFLQKRKPVFDR</sequence>
<dbReference type="InterPro" id="IPR018376">
    <property type="entry name" value="Enoyl-CoA_hyd/isom_CS"/>
</dbReference>
<keyword evidence="3" id="KW-0413">Isomerase</keyword>
<evidence type="ECO:0000313" key="4">
    <source>
        <dbReference type="Proteomes" id="UP000481327"/>
    </source>
</evidence>
<dbReference type="InterPro" id="IPR051683">
    <property type="entry name" value="Enoyl-CoA_Hydratase/Isomerase"/>
</dbReference>
<evidence type="ECO:0000313" key="3">
    <source>
        <dbReference type="EMBL" id="MQT16005.1"/>
    </source>
</evidence>
<dbReference type="Pfam" id="PF00378">
    <property type="entry name" value="ECH_1"/>
    <property type="match status" value="1"/>
</dbReference>
<comment type="caution">
    <text evidence="3">The sequence shown here is derived from an EMBL/GenBank/DDBJ whole genome shotgun (WGS) entry which is preliminary data.</text>
</comment>
<gene>
    <name evidence="3" type="ORF">F3168_01840</name>
</gene>
<comment type="similarity">
    <text evidence="1 2">Belongs to the enoyl-CoA hydratase/isomerase family.</text>
</comment>